<dbReference type="PROSITE" id="PS00630">
    <property type="entry name" value="IMP_2"/>
    <property type="match status" value="1"/>
</dbReference>
<dbReference type="CDD" id="cd01639">
    <property type="entry name" value="IMPase"/>
    <property type="match status" value="1"/>
</dbReference>
<feature type="binding site" evidence="8">
    <location>
        <position position="80"/>
    </location>
    <ligand>
        <name>Mg(2+)</name>
        <dbReference type="ChEBI" id="CHEBI:18420"/>
        <label>1</label>
        <note>catalytic</note>
    </ligand>
</feature>
<feature type="binding site" evidence="8">
    <location>
        <position position="82"/>
    </location>
    <ligand>
        <name>Mg(2+)</name>
        <dbReference type="ChEBI" id="CHEBI:18420"/>
        <label>1</label>
        <note>catalytic</note>
    </ligand>
</feature>
<dbReference type="GO" id="GO:0046872">
    <property type="term" value="F:metal ion binding"/>
    <property type="evidence" value="ECO:0007669"/>
    <property type="project" value="UniProtKB-KW"/>
</dbReference>
<dbReference type="GO" id="GO:0042132">
    <property type="term" value="F:fructose 1,6-bisphosphate 1-phosphatase activity"/>
    <property type="evidence" value="ECO:0007669"/>
    <property type="project" value="UniProtKB-EC"/>
</dbReference>
<dbReference type="InterPro" id="IPR020550">
    <property type="entry name" value="Inositol_monophosphatase_CS"/>
</dbReference>
<reference evidence="10" key="1">
    <citation type="journal article" date="2019" name="bioRxiv">
        <title>Genome diversification in globally distributed novel marine Proteobacteria is linked to environmental adaptation.</title>
        <authorList>
            <person name="Zhou Z."/>
            <person name="Tran P.Q."/>
            <person name="Kieft K."/>
            <person name="Anantharaman K."/>
        </authorList>
    </citation>
    <scope>NUCLEOTIDE SEQUENCE [LARGE SCALE GENOMIC DNA]</scope>
</reference>
<comment type="cofactor">
    <cofactor evidence="3 8">
        <name>Mg(2+)</name>
        <dbReference type="ChEBI" id="CHEBI:18420"/>
    </cofactor>
</comment>
<dbReference type="GO" id="GO:0046854">
    <property type="term" value="P:phosphatidylinositol phosphate biosynthetic process"/>
    <property type="evidence" value="ECO:0007669"/>
    <property type="project" value="InterPro"/>
</dbReference>
<keyword evidence="6 8" id="KW-0460">Magnesium</keyword>
<keyword evidence="4 8" id="KW-0479">Metal-binding</keyword>
<evidence type="ECO:0000256" key="7">
    <source>
        <dbReference type="ARBA" id="ARBA00038103"/>
    </source>
</evidence>
<evidence type="ECO:0000256" key="8">
    <source>
        <dbReference type="PIRSR" id="PIRSR600760-2"/>
    </source>
</evidence>
<comment type="catalytic activity">
    <reaction evidence="1">
        <text>a myo-inositol phosphate + H2O = myo-inositol + phosphate</text>
        <dbReference type="Rhea" id="RHEA:24056"/>
        <dbReference type="ChEBI" id="CHEBI:15377"/>
        <dbReference type="ChEBI" id="CHEBI:17268"/>
        <dbReference type="ChEBI" id="CHEBI:43474"/>
        <dbReference type="ChEBI" id="CHEBI:84139"/>
        <dbReference type="EC" id="3.1.3.25"/>
    </reaction>
</comment>
<dbReference type="FunFam" id="3.30.540.10:FF:000003">
    <property type="entry name" value="Inositol-1-monophosphatase"/>
    <property type="match status" value="1"/>
</dbReference>
<evidence type="ECO:0000256" key="5">
    <source>
        <dbReference type="ARBA" id="ARBA00022801"/>
    </source>
</evidence>
<evidence type="ECO:0000313" key="9">
    <source>
        <dbReference type="EMBL" id="HIA98107.1"/>
    </source>
</evidence>
<dbReference type="SUPFAM" id="SSF56655">
    <property type="entry name" value="Carbohydrate phosphatase"/>
    <property type="match status" value="1"/>
</dbReference>
<dbReference type="PANTHER" id="PTHR20854">
    <property type="entry name" value="INOSITOL MONOPHOSPHATASE"/>
    <property type="match status" value="1"/>
</dbReference>
<dbReference type="Gene3D" id="3.40.190.80">
    <property type="match status" value="1"/>
</dbReference>
<dbReference type="EMBL" id="DTTC01000183">
    <property type="protein sequence ID" value="HIA98107.1"/>
    <property type="molecule type" value="Genomic_DNA"/>
</dbReference>
<proteinExistence type="inferred from homology"/>
<name>A0A7C7PNY8_9ARCH</name>
<feature type="binding site" evidence="8">
    <location>
        <position position="83"/>
    </location>
    <ligand>
        <name>Mg(2+)</name>
        <dbReference type="ChEBI" id="CHEBI:18420"/>
        <label>1</label>
        <note>catalytic</note>
    </ligand>
</feature>
<comment type="catalytic activity">
    <reaction evidence="2">
        <text>beta-D-fructose 1,6-bisphosphate + H2O = beta-D-fructose 6-phosphate + phosphate</text>
        <dbReference type="Rhea" id="RHEA:11064"/>
        <dbReference type="ChEBI" id="CHEBI:15377"/>
        <dbReference type="ChEBI" id="CHEBI:32966"/>
        <dbReference type="ChEBI" id="CHEBI:43474"/>
        <dbReference type="ChEBI" id="CHEBI:57634"/>
        <dbReference type="EC" id="3.1.3.11"/>
    </reaction>
</comment>
<dbReference type="GO" id="GO:0006020">
    <property type="term" value="P:inositol metabolic process"/>
    <property type="evidence" value="ECO:0007669"/>
    <property type="project" value="TreeGrafter"/>
</dbReference>
<keyword evidence="5" id="KW-0378">Hydrolase</keyword>
<gene>
    <name evidence="9" type="ORF">EYO15_02885</name>
</gene>
<dbReference type="PROSITE" id="PS00629">
    <property type="entry name" value="IMP_1"/>
    <property type="match status" value="1"/>
</dbReference>
<evidence type="ECO:0000256" key="4">
    <source>
        <dbReference type="ARBA" id="ARBA00022723"/>
    </source>
</evidence>
<evidence type="ECO:0000313" key="10">
    <source>
        <dbReference type="Proteomes" id="UP000589132"/>
    </source>
</evidence>
<organism evidence="9 10">
    <name type="scientific">Marine Group III euryarchaeote</name>
    <dbReference type="NCBI Taxonomy" id="2173149"/>
    <lineage>
        <taxon>Archaea</taxon>
        <taxon>Methanobacteriati</taxon>
        <taxon>Thermoplasmatota</taxon>
        <taxon>Thermoplasmata</taxon>
        <taxon>Candidatus Thermoprofundales</taxon>
    </lineage>
</organism>
<dbReference type="PANTHER" id="PTHR20854:SF4">
    <property type="entry name" value="INOSITOL-1-MONOPHOSPHATASE-RELATED"/>
    <property type="match status" value="1"/>
</dbReference>
<evidence type="ECO:0000256" key="3">
    <source>
        <dbReference type="ARBA" id="ARBA00001946"/>
    </source>
</evidence>
<comment type="caution">
    <text evidence="9">The sequence shown here is derived from an EMBL/GenBank/DDBJ whole genome shotgun (WGS) entry which is preliminary data.</text>
</comment>
<dbReference type="GO" id="GO:0007165">
    <property type="term" value="P:signal transduction"/>
    <property type="evidence" value="ECO:0007669"/>
    <property type="project" value="TreeGrafter"/>
</dbReference>
<dbReference type="GO" id="GO:0008934">
    <property type="term" value="F:inositol monophosphate 1-phosphatase activity"/>
    <property type="evidence" value="ECO:0007669"/>
    <property type="project" value="InterPro"/>
</dbReference>
<feature type="binding site" evidence="8">
    <location>
        <position position="216"/>
    </location>
    <ligand>
        <name>Mg(2+)</name>
        <dbReference type="ChEBI" id="CHEBI:18420"/>
        <label>1</label>
        <note>catalytic</note>
    </ligand>
</feature>
<dbReference type="Gene3D" id="3.30.540.10">
    <property type="entry name" value="Fructose-1,6-Bisphosphatase, subunit A, domain 1"/>
    <property type="match status" value="1"/>
</dbReference>
<dbReference type="Proteomes" id="UP000589132">
    <property type="component" value="Unassembled WGS sequence"/>
</dbReference>
<accession>A0A7C7PNY8</accession>
<dbReference type="InterPro" id="IPR000760">
    <property type="entry name" value="Inositol_monophosphatase-like"/>
</dbReference>
<evidence type="ECO:0000256" key="2">
    <source>
        <dbReference type="ARBA" id="ARBA00001273"/>
    </source>
</evidence>
<protein>
    <submittedName>
        <fullName evidence="9">Inositol monophosphatase</fullName>
    </submittedName>
</protein>
<feature type="binding site" evidence="8">
    <location>
        <position position="66"/>
    </location>
    <ligand>
        <name>Mg(2+)</name>
        <dbReference type="ChEBI" id="CHEBI:18420"/>
        <label>1</label>
        <note>catalytic</note>
    </ligand>
</feature>
<dbReference type="Pfam" id="PF00459">
    <property type="entry name" value="Inositol_P"/>
    <property type="match status" value="1"/>
</dbReference>
<sequence length="264" mass="29144">MSVDALQVAIKAVIRASEIILETFGNPEGIEYKSRVDVVTDTDKRCEEEIVKILRSETPDFGIIAEEGTNFPGEKVWIVDPLDGTTNFSHSYPFCGPSIGLCLEDEVLVGVLADPFRDELYFAAKGNGAYMNDLHNTGTPQKLSVTSVDTLHKALFSSGFPHDKESQMFKNMLERFIRLEYESHSIRKTGSAALSLAYVAAGRIDGYVASGLHSWDMAGGILIVEEAGGKVTDFEGHPYMMSNREWLISNGTLHDTLVKFLKID</sequence>
<dbReference type="PRINTS" id="PR00377">
    <property type="entry name" value="IMPHPHTASES"/>
</dbReference>
<dbReference type="InterPro" id="IPR020583">
    <property type="entry name" value="Inositol_monoP_metal-BS"/>
</dbReference>
<comment type="similarity">
    <text evidence="7">Belongs to the inositol monophosphatase superfamily. FBPase class 4 family.</text>
</comment>
<dbReference type="AlphaFoldDB" id="A0A7C7PNY8"/>
<dbReference type="InterPro" id="IPR033942">
    <property type="entry name" value="IMPase"/>
</dbReference>
<evidence type="ECO:0000256" key="1">
    <source>
        <dbReference type="ARBA" id="ARBA00001033"/>
    </source>
</evidence>
<evidence type="ECO:0000256" key="6">
    <source>
        <dbReference type="ARBA" id="ARBA00022842"/>
    </source>
</evidence>